<evidence type="ECO:0000313" key="3">
    <source>
        <dbReference type="Proteomes" id="UP000317332"/>
    </source>
</evidence>
<reference evidence="2 3" key="1">
    <citation type="submission" date="2019-06" db="EMBL/GenBank/DDBJ databases">
        <title>Flavobacteriaceae Paucihalobacterium erythroidium CWB-1, complete genome.</title>
        <authorList>
            <person name="Wu S."/>
        </authorList>
    </citation>
    <scope>NUCLEOTIDE SEQUENCE [LARGE SCALE GENOMIC DNA]</scope>
    <source>
        <strain evidence="2 3">CWB-1</strain>
    </source>
</reference>
<gene>
    <name evidence="2" type="ORF">FJ651_01385</name>
</gene>
<dbReference type="RefSeq" id="WP_140988600.1">
    <property type="nucleotide sequence ID" value="NZ_VHIQ01000001.1"/>
</dbReference>
<evidence type="ECO:0000256" key="1">
    <source>
        <dbReference type="SAM" id="Coils"/>
    </source>
</evidence>
<keyword evidence="3" id="KW-1185">Reference proteome</keyword>
<organism evidence="2 3">
    <name type="scientific">Paucihalobacter ruber</name>
    <dbReference type="NCBI Taxonomy" id="2567861"/>
    <lineage>
        <taxon>Bacteria</taxon>
        <taxon>Pseudomonadati</taxon>
        <taxon>Bacteroidota</taxon>
        <taxon>Flavobacteriia</taxon>
        <taxon>Flavobacteriales</taxon>
        <taxon>Flavobacteriaceae</taxon>
        <taxon>Paucihalobacter</taxon>
    </lineage>
</organism>
<comment type="caution">
    <text evidence="2">The sequence shown here is derived from an EMBL/GenBank/DDBJ whole genome shotgun (WGS) entry which is preliminary data.</text>
</comment>
<dbReference type="EMBL" id="VHIQ01000001">
    <property type="protein sequence ID" value="TPV35590.1"/>
    <property type="molecule type" value="Genomic_DNA"/>
</dbReference>
<evidence type="ECO:0000313" key="2">
    <source>
        <dbReference type="EMBL" id="TPV35590.1"/>
    </source>
</evidence>
<proteinExistence type="predicted"/>
<sequence length="200" mass="23441">MKTTVNTTMVDKAVDFLRKAAVELEELQVQASLGKAELEDAFEDAKKDFNRFVHDSKTKVQKSQDKYEEIKTMFEELMVQLALGKAETIDAFKDQKKNILLKLHDIEVKIKTNDTLNKAYNQLLMEIDKFKVKLDILENNLEDTKSNFKTTYDKGKQEFLEFVQKFKSDHEAQKEETQWDHFQGEMSEAFHHFKQAFSKS</sequence>
<keyword evidence="1" id="KW-0175">Coiled coil</keyword>
<dbReference type="Proteomes" id="UP000317332">
    <property type="component" value="Unassembled WGS sequence"/>
</dbReference>
<protein>
    <submittedName>
        <fullName evidence="2">Uncharacterized protein</fullName>
    </submittedName>
</protein>
<dbReference type="AlphaFoldDB" id="A0A506PTN3"/>
<dbReference type="OrthoDB" id="1434642at2"/>
<name>A0A506PTN3_9FLAO</name>
<accession>A0A506PTN3</accession>
<feature type="coiled-coil region" evidence="1">
    <location>
        <begin position="120"/>
        <end position="147"/>
    </location>
</feature>